<proteinExistence type="predicted"/>
<dbReference type="RefSeq" id="WP_284315735.1">
    <property type="nucleotide sequence ID" value="NZ_BSPC01000066.1"/>
</dbReference>
<feature type="transmembrane region" description="Helical" evidence="1">
    <location>
        <begin position="88"/>
        <end position="112"/>
    </location>
</feature>
<feature type="transmembrane region" description="Helical" evidence="1">
    <location>
        <begin position="15"/>
        <end position="36"/>
    </location>
</feature>
<feature type="transmembrane region" description="Helical" evidence="1">
    <location>
        <begin position="56"/>
        <end position="76"/>
    </location>
</feature>
<keyword evidence="1" id="KW-1133">Transmembrane helix</keyword>
<evidence type="ECO:0000313" key="3">
    <source>
        <dbReference type="Proteomes" id="UP001156882"/>
    </source>
</evidence>
<organism evidence="2 3">
    <name type="scientific">Labrys miyagiensis</name>
    <dbReference type="NCBI Taxonomy" id="346912"/>
    <lineage>
        <taxon>Bacteria</taxon>
        <taxon>Pseudomonadati</taxon>
        <taxon>Pseudomonadota</taxon>
        <taxon>Alphaproteobacteria</taxon>
        <taxon>Hyphomicrobiales</taxon>
        <taxon>Xanthobacteraceae</taxon>
        <taxon>Labrys</taxon>
    </lineage>
</organism>
<comment type="caution">
    <text evidence="2">The sequence shown here is derived from an EMBL/GenBank/DDBJ whole genome shotgun (WGS) entry which is preliminary data.</text>
</comment>
<evidence type="ECO:0000256" key="1">
    <source>
        <dbReference type="SAM" id="Phobius"/>
    </source>
</evidence>
<gene>
    <name evidence="2" type="ORF">GCM10007874_57990</name>
</gene>
<protein>
    <submittedName>
        <fullName evidence="2">Uncharacterized protein</fullName>
    </submittedName>
</protein>
<dbReference type="EMBL" id="BSPC01000066">
    <property type="protein sequence ID" value="GLS22779.1"/>
    <property type="molecule type" value="Genomic_DNA"/>
</dbReference>
<evidence type="ECO:0000313" key="2">
    <source>
        <dbReference type="EMBL" id="GLS22779.1"/>
    </source>
</evidence>
<sequence>MSAGPAPTSLRKQRALYLGLFAAQTVCATILVFELMPFFWRLVDDLGEVQEVSNRGEALACLCVVVFQACYWWRINNLGVPFATKSQLLSHLLVFVGRMSFLFAGTLASLIFFRHMPLLAPSNLTLTGALRLLLFLAVLFSWFCYSLEVERFGTYQAGA</sequence>
<dbReference type="Proteomes" id="UP001156882">
    <property type="component" value="Unassembled WGS sequence"/>
</dbReference>
<name>A0ABQ6CRK6_9HYPH</name>
<accession>A0ABQ6CRK6</accession>
<keyword evidence="3" id="KW-1185">Reference proteome</keyword>
<keyword evidence="1" id="KW-0472">Membrane</keyword>
<keyword evidence="1" id="KW-0812">Transmembrane</keyword>
<feature type="transmembrane region" description="Helical" evidence="1">
    <location>
        <begin position="124"/>
        <end position="145"/>
    </location>
</feature>
<reference evidence="3" key="1">
    <citation type="journal article" date="2019" name="Int. J. Syst. Evol. Microbiol.">
        <title>The Global Catalogue of Microorganisms (GCM) 10K type strain sequencing project: providing services to taxonomists for standard genome sequencing and annotation.</title>
        <authorList>
            <consortium name="The Broad Institute Genomics Platform"/>
            <consortium name="The Broad Institute Genome Sequencing Center for Infectious Disease"/>
            <person name="Wu L."/>
            <person name="Ma J."/>
        </authorList>
    </citation>
    <scope>NUCLEOTIDE SEQUENCE [LARGE SCALE GENOMIC DNA]</scope>
    <source>
        <strain evidence="3">NBRC 101365</strain>
    </source>
</reference>